<dbReference type="Proteomes" id="UP001221757">
    <property type="component" value="Unassembled WGS sequence"/>
</dbReference>
<evidence type="ECO:0000313" key="2">
    <source>
        <dbReference type="Proteomes" id="UP001221757"/>
    </source>
</evidence>
<accession>A0AAD7DEQ0</accession>
<evidence type="ECO:0000313" key="1">
    <source>
        <dbReference type="EMBL" id="KAJ7689558.1"/>
    </source>
</evidence>
<reference evidence="1" key="1">
    <citation type="submission" date="2023-03" db="EMBL/GenBank/DDBJ databases">
        <title>Massive genome expansion in bonnet fungi (Mycena s.s.) driven by repeated elements and novel gene families across ecological guilds.</title>
        <authorList>
            <consortium name="Lawrence Berkeley National Laboratory"/>
            <person name="Harder C.B."/>
            <person name="Miyauchi S."/>
            <person name="Viragh M."/>
            <person name="Kuo A."/>
            <person name="Thoen E."/>
            <person name="Andreopoulos B."/>
            <person name="Lu D."/>
            <person name="Skrede I."/>
            <person name="Drula E."/>
            <person name="Henrissat B."/>
            <person name="Morin E."/>
            <person name="Kohler A."/>
            <person name="Barry K."/>
            <person name="LaButti K."/>
            <person name="Morin E."/>
            <person name="Salamov A."/>
            <person name="Lipzen A."/>
            <person name="Mereny Z."/>
            <person name="Hegedus B."/>
            <person name="Baldrian P."/>
            <person name="Stursova M."/>
            <person name="Weitz H."/>
            <person name="Taylor A."/>
            <person name="Grigoriev I.V."/>
            <person name="Nagy L.G."/>
            <person name="Martin F."/>
            <person name="Kauserud H."/>
        </authorList>
    </citation>
    <scope>NUCLEOTIDE SEQUENCE</scope>
    <source>
        <strain evidence="1">CBHHK067</strain>
    </source>
</reference>
<sequence length="124" mass="14016">MSSPFTSKLDTNYCPRDDEIAEIQDLLAEPTLRLQPHLHGEIADLQKAIDKFSAERARLSDYVDAHRALISPVRRLPFDIIQEIFTACLPTHRNCVMSAREALIVLGRICSGWRAISLATPCLW</sequence>
<gene>
    <name evidence="1" type="ORF">B0H17DRAFT_867202</name>
</gene>
<organism evidence="1 2">
    <name type="scientific">Mycena rosella</name>
    <name type="common">Pink bonnet</name>
    <name type="synonym">Agaricus rosellus</name>
    <dbReference type="NCBI Taxonomy" id="1033263"/>
    <lineage>
        <taxon>Eukaryota</taxon>
        <taxon>Fungi</taxon>
        <taxon>Dikarya</taxon>
        <taxon>Basidiomycota</taxon>
        <taxon>Agaricomycotina</taxon>
        <taxon>Agaricomycetes</taxon>
        <taxon>Agaricomycetidae</taxon>
        <taxon>Agaricales</taxon>
        <taxon>Marasmiineae</taxon>
        <taxon>Mycenaceae</taxon>
        <taxon>Mycena</taxon>
    </lineage>
</organism>
<proteinExistence type="predicted"/>
<dbReference type="EMBL" id="JARKIE010000071">
    <property type="protein sequence ID" value="KAJ7689558.1"/>
    <property type="molecule type" value="Genomic_DNA"/>
</dbReference>
<comment type="caution">
    <text evidence="1">The sequence shown here is derived from an EMBL/GenBank/DDBJ whole genome shotgun (WGS) entry which is preliminary data.</text>
</comment>
<keyword evidence="2" id="KW-1185">Reference proteome</keyword>
<feature type="non-terminal residue" evidence="1">
    <location>
        <position position="124"/>
    </location>
</feature>
<evidence type="ECO:0008006" key="3">
    <source>
        <dbReference type="Google" id="ProtNLM"/>
    </source>
</evidence>
<protein>
    <recommendedName>
        <fullName evidence="3">F-box domain-containing protein</fullName>
    </recommendedName>
</protein>
<name>A0AAD7DEQ0_MYCRO</name>
<dbReference type="AlphaFoldDB" id="A0AAD7DEQ0"/>